<dbReference type="SMART" id="SM00409">
    <property type="entry name" value="IG"/>
    <property type="match status" value="1"/>
</dbReference>
<dbReference type="Gene3D" id="2.60.40.10">
    <property type="entry name" value="Immunoglobulins"/>
    <property type="match status" value="1"/>
</dbReference>
<name>A0A8S0YTW1_ARCPL</name>
<feature type="transmembrane region" description="Helical" evidence="2">
    <location>
        <begin position="4525"/>
        <end position="4554"/>
    </location>
</feature>
<dbReference type="EMBL" id="CADEBD010000146">
    <property type="protein sequence ID" value="CAB3223079.1"/>
    <property type="molecule type" value="Genomic_DNA"/>
</dbReference>
<keyword evidence="2" id="KW-1133">Transmembrane helix</keyword>
<feature type="compositionally biased region" description="Polar residues" evidence="1">
    <location>
        <begin position="2115"/>
        <end position="2126"/>
    </location>
</feature>
<dbReference type="OrthoDB" id="7328527at2759"/>
<feature type="region of interest" description="Disordered" evidence="1">
    <location>
        <begin position="3540"/>
        <end position="3604"/>
    </location>
</feature>
<proteinExistence type="predicted"/>
<accession>A0A8S0YTW1</accession>
<dbReference type="InterPro" id="IPR007110">
    <property type="entry name" value="Ig-like_dom"/>
</dbReference>
<dbReference type="PROSITE" id="PS50835">
    <property type="entry name" value="IG_LIKE"/>
    <property type="match status" value="1"/>
</dbReference>
<feature type="domain" description="Ig-like" evidence="4">
    <location>
        <begin position="4221"/>
        <end position="4304"/>
    </location>
</feature>
<feature type="region of interest" description="Disordered" evidence="1">
    <location>
        <begin position="1110"/>
        <end position="1133"/>
    </location>
</feature>
<evidence type="ECO:0000313" key="6">
    <source>
        <dbReference type="Proteomes" id="UP000494256"/>
    </source>
</evidence>
<keyword evidence="2" id="KW-0812">Transmembrane</keyword>
<dbReference type="InterPro" id="IPR036179">
    <property type="entry name" value="Ig-like_dom_sf"/>
</dbReference>
<evidence type="ECO:0000259" key="4">
    <source>
        <dbReference type="PROSITE" id="PS50835"/>
    </source>
</evidence>
<evidence type="ECO:0000256" key="2">
    <source>
        <dbReference type="SAM" id="Phobius"/>
    </source>
</evidence>
<evidence type="ECO:0000256" key="1">
    <source>
        <dbReference type="SAM" id="MobiDB-lite"/>
    </source>
</evidence>
<feature type="compositionally biased region" description="Low complexity" evidence="1">
    <location>
        <begin position="768"/>
        <end position="781"/>
    </location>
</feature>
<feature type="compositionally biased region" description="Low complexity" evidence="1">
    <location>
        <begin position="446"/>
        <end position="463"/>
    </location>
</feature>
<feature type="region of interest" description="Disordered" evidence="1">
    <location>
        <begin position="438"/>
        <end position="483"/>
    </location>
</feature>
<feature type="chain" id="PRO_5035851905" description="Ig-like domain-containing protein" evidence="3">
    <location>
        <begin position="19"/>
        <end position="4650"/>
    </location>
</feature>
<comment type="caution">
    <text evidence="5">The sequence shown here is derived from an EMBL/GenBank/DDBJ whole genome shotgun (WGS) entry which is preliminary data.</text>
</comment>
<feature type="region of interest" description="Disordered" evidence="1">
    <location>
        <begin position="2115"/>
        <end position="2139"/>
    </location>
</feature>
<protein>
    <recommendedName>
        <fullName evidence="4">Ig-like domain-containing protein</fullName>
    </recommendedName>
</protein>
<feature type="compositionally biased region" description="Basic residues" evidence="1">
    <location>
        <begin position="1113"/>
        <end position="1126"/>
    </location>
</feature>
<gene>
    <name evidence="5" type="ORF">APLA_LOCUS1314</name>
</gene>
<keyword evidence="2" id="KW-0472">Membrane</keyword>
<dbReference type="Proteomes" id="UP000494256">
    <property type="component" value="Unassembled WGS sequence"/>
</dbReference>
<sequence length="4650" mass="527048">MLFFNFLCLLYLMVLSNTHTISKSIDTDDGIDDVSDTIVNLDNTNHHRIRRDRIHRNHRIREIPTRQSYVITGTDFESKTTKVADRPYTDLITFNATTTNPTYRSHKRKIGGFWKRFKAKTITTNIGNAKKRQVAKSDKYKEFKDADDKEFLYYHPTNKQKKFNSFVFQRPAIVTADDELEVTVDVPLKKKHNNVKFVFTPYVMYATKLTPSMVELIDKSIHKKTTENMNSAIAKMNTQINHLKKMYGVRKSQDSNLDTTLGYPRTAEIEELLTGIKMKAIQTVVENGPSMVDIISNTVTEATFGAEHVWNKWGTPFSPFRLSTLHVDNIFQKEVDEDSGRHHVITRSVTNEPLSISNIEEMLHKEIKNIYHKMKLKVAKEPLKSKHNLTSTSTVTAPTTSTAATTTTTTKITTTTTTTTPMTTTILTPATVVTANNGTPTVLPATSSNKTTTKCKTQKTKSTSQREVSQYPIKTSTKPPQHHDKFYEQEEPFSLNRLERDNTPADVNITEAEPLNTDDYNMLNLYEQMLQKVQENNIMKLIATANLPSNKNERYRLSKRNAETLTDKELKDSVRKLHQDGELLPDYEYLKTLSTPTAGEVDDKGYEMMPSTSYEDLSKKIAYEDFVNGYKHYLKFQQEKAKADNFSAMVKYQAHRHHNVDDIGKYILDKIPQLPQDPNPVNVNRLKRFFEDMDMEDQEVSTKTDDSWFRKHFYIFLDYGPPKKFHTSQVVSLKPPIADISSDPMQSTKIVTYNQSSSLSNIYYGLGSDDSTSESSTKESTPPINLDQLTKSLDSKSTTMSDSLHQELVKVSKDIESTTKPMDAATTYAADRHKRANESIGIAEDFVTKDLEERSSTPAKEMQADVTIQNKTKSGSKFGYVDVNLVPTNSISLHVNNTKQVKKSKLKDFFKKFHFKPMKSKKKDKRACTYRPPRFNPFKSLKNIIFKPSEKTPFTKPNSTRKHVKTSTKSTQKTHYNPVYDPILDRPIEKQKTTKLNKFMMDTNDVQVPMISDSSNFSISETLRTLQPVDTQPPLQGKAAALDVPSQAGKVQSVDSSSSQTVKQYLDNLPSQQEKNPSFNSLMGTSGKPSTFLLMMDDGQKSVLYVQPETVHKSTRNMKPPKRKTTTMRTVSTKMQPKYTQDLRGVFSVNVKTYRTLPSIVMKALTSIATNETLPDLNLEIAKMQFGMRPTEQNLRANNSRGGTFFVKSDTNLVKPMLDGLSYTNQLTRIAKLSIPKTKRLEVRQNVQSNIDIPIPHDYHMSDEYTEEPVGKHEFEDRLNPIRTDKNFKNIDYFNDLLMWNNDILNIDKVPQAEWRNFVKDVEKDFGTTEYTTPNLFTMMGELKELDRTFKNPKNQLHPIAQPTRDNNMEGHNFNDGMVRHVVLNDKALVKSKDLLIKGEQKYFQYNRPNIGSSFQDLPPASTLQLPSWSENEPFKPTMNAWTADANFTVKSPITWFDEKSKMPPPSCKPKVFTPESHIQWTSAKKSNAEKTWTVHSPITWTCEGHETRPPEDCLGKLARKFYIGSKRPYPEIYRLFNYDPSRGNPRPAKVAKSAKSDLLGISRKTGKSEKDAKVDKSAKTDRLTGLRKDNAKDTPALMVDTTLLSYDDEVETVTNGIDVKKMSRNSQKTAKLSKGKSKATTHTALGKVVAKTNKRPQMYYSTPLPMKPSDFNKFLKEQGMDVESLISPIYGQTRLYHSWSSRSKPATMSLVKNSHSPIFPPNSSPITKLTSFFSKYSTRIDKFRHKPKDHNKISNKKENLTLTAKSMDKMKKKLRVGPNPSLGSNRYEREISYGLDRPYPMQDLNPYKRLKKLKLFRQKYEMETLPAPKAGPEETFSPELQAKLSHLQEMKRINVPKTKPKSGPQVDTKFLPTFEPHFDQTSDKKLEMEKEYTLITKTATTERTTLVSTVEPEEEDSVSDTPLKLSGSIIFTSEDPLNKDVDITIINFDDINQQAGDMPAVAVRLPQKDESLDAGFVNSESLDHGITKPKMDAKTDRLESLSSKTIKLNEKYDTIDSSYRLTTKVQKNENEMPPGRLLLSKKLKATAKGTRGTTYTTYANMRLDSTEPTYVADADHHNVLNYLEKLRKDHAMLSPKRVQISSHHYRYDISYKNPENQKSKVPTRNQQHKQRISSMQAVAPTKWKRSSLRMKNNYITSRDDSAQRKSRHGDKYANRRWVTIDSRFRYGRNLDVTEYPYQGSDKEWDKNMEKEYADIKNLEKRFFGWSPKMQFIQDKLSLKRMTASPKTTHQKTKAAKANTKENVTPKMEMTTSEVMPSLDDLYKPKNENETKKLEGDKLTDSLEGFRIQFGHKKISDAVQKIKAISTDDPSEKDMYQMKYGIPGKFGYVTKNNASKADDDFDILPGLPGGQGDNEKDDEDRDITFKFSSGADTTHAAPKYTQAEMDYQYMIQDPDHASKAAADQAASRKFEQSIFDKSMYGKKTFDEDVFEKAIFGQPKSLVTDTTKTTKAYSHLLTDIMSYDITPDHDKEKNIDYGEPFSLPDHINVDNPATMDPTPTNSNVTKKKNYIFDTASILYNKSYLQGFNTPPTKMLLYEASEKRDKTTEKPWLPVAGNTLSVLFRNPLEGHLGFGVKPIIQVNHPKQGGGVTLQVTPVPTPMEIMQARLSQNSMGPRWPQGPPFQGNWPQIQAASLGFPPFQNDFRYNSSEAYGIYMEPGILNYDYNQPVAPFGHQKLYADQEKGRSQKKNAKQFLSTHFNNNLSKKIKKTYFTLKHSKDPKNLNPTTCKNPYSVYIKALNKNKKPISIPKSTAMQKHHTVTIQTVTTRTLSQKTQHFVKRDLHTQDTYTAKDVAALEVIVDLMKNTLGYEEKDIGSLIATSVNHPMKSIHLPHDSTNSIQVHIAIPYDMQNTKKRSPLEPVRVRKVFSAKMSSPVDLEYQVHSFEGGSFETPTPTAPSDDGLSPGMYLLIDKPKNGYALKPVKTNIDFAELKSRQAGNLPAMELKGETTLRQDSIKNLAKVTLSKNFISAVNRQLVEMYENLTKTNESQLRKRRHTTQITKMMSQVVTERIQGVDKSFRVRRVIDWDAVKKFFGYERVCNCKCKANQPMCRACAASDAVIEELTFEFDNLGKFMKDHCTEIQTYFWVNPSGGLKLRNAVERIDESLRDYFKRSKGKCQGRTCEALGKQIEKRQFMKNTKVPRGSVIENLLKDLIDVTNDVNKITAMNTCYNDKLQIEGKKMIENINSCISQKAFGKRSDAEGTKKKFVKNVYSLDNINVNIICNPEISSTTDSYETSTMHTVATAASQKLQEHTLIPDNFFDFEVDNLKNNSKRKGFKRLFLKRNNKKDKLFTYYTVEDAKTPRIPFKREAKNQIEMPLVADSGGTFWLEYLRASTTNQPEITKDPKTQNEPKLDVAVVQTNDIFSNNNENSANVKTMSVRHDSVSASPIMAISRGKNEEATMDNMPENLNELLNIFENFLETKKNNNQNFSVFSEKLESKQTAKIKSVRPSTPKVYVVSSKKTSKTAVTSIDKTKKIVDAHSTRPLHTTLPGKTTPIKPKTTKNKSVNKYMDIIPKDKTTLTSSTTTTPIPNKSSDAPSKADVTWEIKPSNLSSDAGLNTNVSSTTKTTPPKGNIDTETTTGANNITLTDSMSSDVNVTDTTFTEPLITEKLPTDDLTQKKTTGELTQKKTTDNIFSDTLPLDFNSTDESVDSSSRAVFNDVSSDIVPSDPIFQDDVSQDDKPNIPEDNLLENNPLPTSSPDIFTDSQNDTVTKITNMLYSIKDIVKQSYATKFKVNLIDPKSVPTPVKKIYKSKQFMKVEKKRLNAPARILNKNYLSTAGLKQTSTYIDTDSLKNNPIKEPNEINQRFTTVSKETIAETPNTIVAIVKNTQATDAAKSELLKRISSKTDFLDLTSNFYLLKNTDPVLGHSDFNIDQISTVPMDSTMSSIEFADFNSQSTYGHPKIIIINEYDQVADSSLNQNEGSSNKYKNLLLSIIQYETNRLNDEWQKIAYANENSYGNKRSATLNDGSSGPSTFRSIIEDSVAETPELPKKKGLLNKLVSKIGMKVVSAKKKVAHTSTSHCSESKALMITMINVPRTEKPTAASSEQEHEVTSIKPMNITVRQKQKKAFKTPEASHLYPSSRTICDIQATYDHVTQRRQELTATAFDAYVKDIPCYKYKRLQRSFLITRKTKIPKWDWIRNKRSVLRFDKCKKSDNVNQYCDKFEMFVKDGDGIYRIMERRKRDTGRSIKKQLRHLPPLKPGKNELYVMVGDSVSLDCPLQPQRSTYSQYIWGADPKELLSCDNVRINGFTLVIKKVGPRNAGRYRCSVDGIVRRSTKVTVVALPTIDVVFLPTYKTPRDCNYDDLKAIQQLGREMTNAVGCGNICTIRIDEPMCQKDRATNRSLIRSTGVLTMSPRRFQCGVQCRRDLFSSMLRLAIGNIPAVTYTRVVVSKDGVNETLKPCKYTGRPMTTHTLRKKDSSGHFEYHKFSSVAESGQMNIVTLCHPGFYLLKDQNICAPCPANTSSSLGDNVCTVCVAGTAAPPGAAECHSLVKRLRRYDWWWYPSCGYVLAFGGLVCACGVCMALALVVHLGSRGIEAQCPCDRINSACLVGTGAMKPHVVAGYTHTSRPRPLSPSRVILARFYKPSLPSSRGTVVDSQETRFEMWKEKNIPPSLPDIDFDIDTS</sequence>
<feature type="region of interest" description="Disordered" evidence="1">
    <location>
        <begin position="949"/>
        <end position="980"/>
    </location>
</feature>
<evidence type="ECO:0000256" key="3">
    <source>
        <dbReference type="SAM" id="SignalP"/>
    </source>
</evidence>
<organism evidence="5 6">
    <name type="scientific">Arctia plantaginis</name>
    <name type="common">Wood tiger moth</name>
    <name type="synonym">Phalaena plantaginis</name>
    <dbReference type="NCBI Taxonomy" id="874455"/>
    <lineage>
        <taxon>Eukaryota</taxon>
        <taxon>Metazoa</taxon>
        <taxon>Ecdysozoa</taxon>
        <taxon>Arthropoda</taxon>
        <taxon>Hexapoda</taxon>
        <taxon>Insecta</taxon>
        <taxon>Pterygota</taxon>
        <taxon>Neoptera</taxon>
        <taxon>Endopterygota</taxon>
        <taxon>Lepidoptera</taxon>
        <taxon>Glossata</taxon>
        <taxon>Ditrysia</taxon>
        <taxon>Noctuoidea</taxon>
        <taxon>Erebidae</taxon>
        <taxon>Arctiinae</taxon>
        <taxon>Arctia</taxon>
    </lineage>
</organism>
<feature type="signal peptide" evidence="3">
    <location>
        <begin position="1"/>
        <end position="18"/>
    </location>
</feature>
<feature type="compositionally biased region" description="Polar residues" evidence="1">
    <location>
        <begin position="3711"/>
        <end position="3722"/>
    </location>
</feature>
<evidence type="ECO:0000313" key="5">
    <source>
        <dbReference type="EMBL" id="CAB3223079.1"/>
    </source>
</evidence>
<dbReference type="InterPro" id="IPR003599">
    <property type="entry name" value="Ig_sub"/>
</dbReference>
<keyword evidence="3" id="KW-0732">Signal</keyword>
<feature type="compositionally biased region" description="Polar residues" evidence="1">
    <location>
        <begin position="3570"/>
        <end position="3604"/>
    </location>
</feature>
<feature type="compositionally biased region" description="Polar residues" evidence="1">
    <location>
        <begin position="465"/>
        <end position="479"/>
    </location>
</feature>
<dbReference type="SMART" id="SM01411">
    <property type="entry name" value="Ephrin_rec_like"/>
    <property type="match status" value="1"/>
</dbReference>
<reference evidence="5 6" key="1">
    <citation type="submission" date="2020-04" db="EMBL/GenBank/DDBJ databases">
        <authorList>
            <person name="Wallbank WR R."/>
            <person name="Pardo Diaz C."/>
            <person name="Kozak K."/>
            <person name="Martin S."/>
            <person name="Jiggins C."/>
            <person name="Moest M."/>
            <person name="Warren A I."/>
            <person name="Byers J.R.P. K."/>
            <person name="Montejo-Kovacevich G."/>
            <person name="Yen C E."/>
        </authorList>
    </citation>
    <scope>NUCLEOTIDE SEQUENCE [LARGE SCALE GENOMIC DNA]</scope>
</reference>
<dbReference type="SUPFAM" id="SSF48726">
    <property type="entry name" value="Immunoglobulin"/>
    <property type="match status" value="1"/>
</dbReference>
<feature type="region of interest" description="Disordered" evidence="1">
    <location>
        <begin position="3687"/>
        <end position="3722"/>
    </location>
</feature>
<feature type="region of interest" description="Disordered" evidence="1">
    <location>
        <begin position="768"/>
        <end position="789"/>
    </location>
</feature>
<dbReference type="InterPro" id="IPR013783">
    <property type="entry name" value="Ig-like_fold"/>
</dbReference>